<name>A0AAV4Y076_CAEEX</name>
<accession>A0AAV4Y076</accession>
<evidence type="ECO:0000313" key="1">
    <source>
        <dbReference type="EMBL" id="GIZ00199.1"/>
    </source>
</evidence>
<sequence>MDDQIHKRHAMSSSLSETALLIKFRALRTEQVENAPQDSGGHYRQIHLNSRHSNANGPPFLAPSPAHSFCRLTLWDFDAKRNWTRVLDGLDFRRDTVHQNIHRECIRTCIGTKMFVKPLMFLKHETSW</sequence>
<protein>
    <submittedName>
        <fullName evidence="1">Uncharacterized protein</fullName>
    </submittedName>
</protein>
<proteinExistence type="predicted"/>
<evidence type="ECO:0000313" key="2">
    <source>
        <dbReference type="Proteomes" id="UP001054945"/>
    </source>
</evidence>
<comment type="caution">
    <text evidence="1">The sequence shown here is derived from an EMBL/GenBank/DDBJ whole genome shotgun (WGS) entry which is preliminary data.</text>
</comment>
<dbReference type="Proteomes" id="UP001054945">
    <property type="component" value="Unassembled WGS sequence"/>
</dbReference>
<reference evidence="1 2" key="1">
    <citation type="submission" date="2021-06" db="EMBL/GenBank/DDBJ databases">
        <title>Caerostris extrusa draft genome.</title>
        <authorList>
            <person name="Kono N."/>
            <person name="Arakawa K."/>
        </authorList>
    </citation>
    <scope>NUCLEOTIDE SEQUENCE [LARGE SCALE GENOMIC DNA]</scope>
</reference>
<dbReference type="EMBL" id="BPLR01018516">
    <property type="protein sequence ID" value="GIZ00199.1"/>
    <property type="molecule type" value="Genomic_DNA"/>
</dbReference>
<dbReference type="AlphaFoldDB" id="A0AAV4Y076"/>
<gene>
    <name evidence="1" type="ORF">CEXT_281441</name>
</gene>
<keyword evidence="2" id="KW-1185">Reference proteome</keyword>
<organism evidence="1 2">
    <name type="scientific">Caerostris extrusa</name>
    <name type="common">Bark spider</name>
    <name type="synonym">Caerostris bankana</name>
    <dbReference type="NCBI Taxonomy" id="172846"/>
    <lineage>
        <taxon>Eukaryota</taxon>
        <taxon>Metazoa</taxon>
        <taxon>Ecdysozoa</taxon>
        <taxon>Arthropoda</taxon>
        <taxon>Chelicerata</taxon>
        <taxon>Arachnida</taxon>
        <taxon>Araneae</taxon>
        <taxon>Araneomorphae</taxon>
        <taxon>Entelegynae</taxon>
        <taxon>Araneoidea</taxon>
        <taxon>Araneidae</taxon>
        <taxon>Caerostris</taxon>
    </lineage>
</organism>